<keyword evidence="7" id="KW-1185">Reference proteome</keyword>
<dbReference type="CDD" id="cd18773">
    <property type="entry name" value="PDC1_HK_sensor"/>
    <property type="match status" value="1"/>
</dbReference>
<dbReference type="InterPro" id="IPR013656">
    <property type="entry name" value="PAS_4"/>
</dbReference>
<evidence type="ECO:0000256" key="2">
    <source>
        <dbReference type="ARBA" id="ARBA00022723"/>
    </source>
</evidence>
<dbReference type="InterPro" id="IPR035965">
    <property type="entry name" value="PAS-like_dom_sf"/>
</dbReference>
<evidence type="ECO:0000259" key="5">
    <source>
        <dbReference type="SMART" id="SM00267"/>
    </source>
</evidence>
<dbReference type="InterPro" id="IPR043128">
    <property type="entry name" value="Rev_trsase/Diguanyl_cyclase"/>
</dbReference>
<evidence type="ECO:0000256" key="1">
    <source>
        <dbReference type="ARBA" id="ARBA00010587"/>
    </source>
</evidence>
<dbReference type="PANTHER" id="PTHR46663">
    <property type="entry name" value="DIGUANYLATE CYCLASE DGCT-RELATED"/>
    <property type="match status" value="1"/>
</dbReference>
<dbReference type="InterPro" id="IPR012827">
    <property type="entry name" value="Hemerythrin_metal-bd"/>
</dbReference>
<sequence length="830" mass="93536">MSKPDLQPQSLKTRVTLMTLLIVMLCFWTLAFFSNRVFLRDEIRLFAGEQQRSALNLWVYEINRNLQTRLDALDLVIKRAGTTFVSNPAAFHASLQEHLFMAGFFNAGLRVWDKQGILQANVQYSQPEFPALGLNKSELATVLNEGRTLISGVRPYGEAQIRAFAVAVPIRNTQGAIVGAIAGVIRLDQTNFLTDIIKLDYGKSGHLFLVESAQRLIFATSDQSRLLEVLPDAGVSQCVDSFVQGFEGTTQLVNPHGEEVLVSVQQIPLAHWYATVTLPTDEAFAMIKTLRWRIWPAAFVTLLLCGVLIWLMLRRELTPMLTAVNILDGYVRRNQAPQALPVVRQDEVGQLVGGFNRLLETLGQQQKVLHESELFKQAVLNSMTAEIAVLDQDGVILAVNEAWERFALENTASELVQNPSHTGVGANYLAARELSDFEPGNTEALQAHQGIRAVLDGHLPQFYVEYPCHTPHRQRWFSMSVTPLVRGSQKGAVVAQQDITERVQMQNQVRALAFYDTLTHLPNRRLALERLTQQMARARRTHKHLALLFIDLDKFKPINDELGHEVGDWLLQTVAQRILRCLRESDTAARMGGDEFVVLLPDLLDSDQAMMVAEKIRSSLEQEFVTDQAAVLNISSSIGVAMYPDHGADEKELMRLGDEAMYKVKKSGRNAVYLFQPSLAETETAPVEPATSSYVHLRWKAAFSSGNPQIDQEHEMMFELANTLLDQVALRHQHPQEFDRAYQALFTHVEDHFAHEEKILQELGFERWAAHAQKHQALLAQARCLYQELNESTPLADTEGRWVKFMAADLIAGHLLLADREFFHLFTKPV</sequence>
<dbReference type="NCBIfam" id="TIGR02481">
    <property type="entry name" value="hemeryth_dom"/>
    <property type="match status" value="1"/>
</dbReference>
<dbReference type="CDD" id="cd18774">
    <property type="entry name" value="PDC2_HK_sensor"/>
    <property type="match status" value="1"/>
</dbReference>
<dbReference type="CDD" id="cd01949">
    <property type="entry name" value="GGDEF"/>
    <property type="match status" value="1"/>
</dbReference>
<dbReference type="RefSeq" id="WP_223903657.1">
    <property type="nucleotide sequence ID" value="NZ_AP024238.1"/>
</dbReference>
<dbReference type="Pfam" id="PF00990">
    <property type="entry name" value="GGDEF"/>
    <property type="match status" value="1"/>
</dbReference>
<gene>
    <name evidence="6" type="ORF">MIZ03_2509</name>
</gene>
<dbReference type="InterPro" id="IPR052163">
    <property type="entry name" value="DGC-Regulatory_Protein"/>
</dbReference>
<dbReference type="SUPFAM" id="SSF47188">
    <property type="entry name" value="Hemerythrin-like"/>
    <property type="match status" value="1"/>
</dbReference>
<keyword evidence="4" id="KW-0812">Transmembrane</keyword>
<organism evidence="6 7">
    <name type="scientific">Rhodoferax lithotrophicus</name>
    <dbReference type="NCBI Taxonomy" id="2798804"/>
    <lineage>
        <taxon>Bacteria</taxon>
        <taxon>Pseudomonadati</taxon>
        <taxon>Pseudomonadota</taxon>
        <taxon>Betaproteobacteria</taxon>
        <taxon>Burkholderiales</taxon>
        <taxon>Comamonadaceae</taxon>
        <taxon>Rhodoferax</taxon>
    </lineage>
</organism>
<dbReference type="InterPro" id="IPR035938">
    <property type="entry name" value="Hemerythrin-like_sf"/>
</dbReference>
<dbReference type="Gene3D" id="3.30.450.20">
    <property type="entry name" value="PAS domain"/>
    <property type="match status" value="2"/>
</dbReference>
<dbReference type="Gene3D" id="3.30.70.270">
    <property type="match status" value="1"/>
</dbReference>
<keyword evidence="3" id="KW-0408">Iron</keyword>
<dbReference type="CDD" id="cd12107">
    <property type="entry name" value="Hemerythrin"/>
    <property type="match status" value="1"/>
</dbReference>
<evidence type="ECO:0000256" key="3">
    <source>
        <dbReference type="ARBA" id="ARBA00023004"/>
    </source>
</evidence>
<evidence type="ECO:0000313" key="6">
    <source>
        <dbReference type="EMBL" id="BCO27620.1"/>
    </source>
</evidence>
<dbReference type="Gene3D" id="1.20.120.50">
    <property type="entry name" value="Hemerythrin-like"/>
    <property type="match status" value="1"/>
</dbReference>
<keyword evidence="4" id="KW-1133">Transmembrane helix</keyword>
<accession>A0ABM7MMU7</accession>
<dbReference type="NCBIfam" id="TIGR00254">
    <property type="entry name" value="GGDEF"/>
    <property type="match status" value="1"/>
</dbReference>
<dbReference type="InterPro" id="IPR029787">
    <property type="entry name" value="Nucleotide_cyclase"/>
</dbReference>
<protein>
    <submittedName>
        <fullName evidence="6">Bacteriohemerythrin</fullName>
    </submittedName>
</protein>
<dbReference type="PANTHER" id="PTHR46663:SF2">
    <property type="entry name" value="GGDEF DOMAIN-CONTAINING PROTEIN"/>
    <property type="match status" value="1"/>
</dbReference>
<feature type="domain" description="GGDEF" evidence="5">
    <location>
        <begin position="502"/>
        <end position="675"/>
    </location>
</feature>
<dbReference type="Proteomes" id="UP000824366">
    <property type="component" value="Chromosome"/>
</dbReference>
<dbReference type="PROSITE" id="PS00550">
    <property type="entry name" value="HEMERYTHRINS"/>
    <property type="match status" value="1"/>
</dbReference>
<dbReference type="Pfam" id="PF01814">
    <property type="entry name" value="Hemerythrin"/>
    <property type="match status" value="1"/>
</dbReference>
<evidence type="ECO:0000313" key="7">
    <source>
        <dbReference type="Proteomes" id="UP000824366"/>
    </source>
</evidence>
<dbReference type="SUPFAM" id="SSF55073">
    <property type="entry name" value="Nucleotide cyclase"/>
    <property type="match status" value="1"/>
</dbReference>
<feature type="transmembrane region" description="Helical" evidence="4">
    <location>
        <begin position="15"/>
        <end position="34"/>
    </location>
</feature>
<keyword evidence="2" id="KW-0479">Metal-binding</keyword>
<dbReference type="Pfam" id="PF08448">
    <property type="entry name" value="PAS_4"/>
    <property type="match status" value="1"/>
</dbReference>
<dbReference type="Gene3D" id="6.10.340.10">
    <property type="match status" value="1"/>
</dbReference>
<dbReference type="EMBL" id="AP024238">
    <property type="protein sequence ID" value="BCO27620.1"/>
    <property type="molecule type" value="Genomic_DNA"/>
</dbReference>
<evidence type="ECO:0000256" key="4">
    <source>
        <dbReference type="SAM" id="Phobius"/>
    </source>
</evidence>
<comment type="similarity">
    <text evidence="1">Belongs to the hemerythrin family.</text>
</comment>
<dbReference type="InterPro" id="IPR000160">
    <property type="entry name" value="GGDEF_dom"/>
</dbReference>
<reference evidence="6 7" key="1">
    <citation type="journal article" date="2021" name="Microbiol. Spectr.">
        <title>A Single Bacterium Capable of Oxidation and Reduction of Iron at Circumneutral pH.</title>
        <authorList>
            <person name="Kato S."/>
            <person name="Ohkuma M."/>
        </authorList>
    </citation>
    <scope>NUCLEOTIDE SEQUENCE [LARGE SCALE GENOMIC DNA]</scope>
    <source>
        <strain evidence="6 7">MIZ03</strain>
    </source>
</reference>
<dbReference type="InterPro" id="IPR012312">
    <property type="entry name" value="Hemerythrin-like"/>
</dbReference>
<feature type="transmembrane region" description="Helical" evidence="4">
    <location>
        <begin position="294"/>
        <end position="313"/>
    </location>
</feature>
<keyword evidence="4" id="KW-0472">Membrane</keyword>
<proteinExistence type="inferred from homology"/>
<dbReference type="SMART" id="SM00267">
    <property type="entry name" value="GGDEF"/>
    <property type="match status" value="1"/>
</dbReference>
<dbReference type="SUPFAM" id="SSF55785">
    <property type="entry name" value="PYP-like sensor domain (PAS domain)"/>
    <property type="match status" value="1"/>
</dbReference>
<dbReference type="InterPro" id="IPR016131">
    <property type="entry name" value="Haemerythrin_Fe_BS"/>
</dbReference>
<name>A0ABM7MMU7_9BURK</name>